<evidence type="ECO:0000313" key="2">
    <source>
        <dbReference type="Proteomes" id="UP000887577"/>
    </source>
</evidence>
<accession>A0A914Z7D7</accession>
<feature type="region of interest" description="Disordered" evidence="1">
    <location>
        <begin position="276"/>
        <end position="347"/>
    </location>
</feature>
<organism evidence="2 3">
    <name type="scientific">Panagrolaimus superbus</name>
    <dbReference type="NCBI Taxonomy" id="310955"/>
    <lineage>
        <taxon>Eukaryota</taxon>
        <taxon>Metazoa</taxon>
        <taxon>Ecdysozoa</taxon>
        <taxon>Nematoda</taxon>
        <taxon>Chromadorea</taxon>
        <taxon>Rhabditida</taxon>
        <taxon>Tylenchina</taxon>
        <taxon>Panagrolaimomorpha</taxon>
        <taxon>Panagrolaimoidea</taxon>
        <taxon>Panagrolaimidae</taxon>
        <taxon>Panagrolaimus</taxon>
    </lineage>
</organism>
<keyword evidence="2" id="KW-1185">Reference proteome</keyword>
<evidence type="ECO:0000256" key="1">
    <source>
        <dbReference type="SAM" id="MobiDB-lite"/>
    </source>
</evidence>
<dbReference type="AlphaFoldDB" id="A0A914Z7D7"/>
<sequence>MAANQRRRNPGGNPAELPKVVTTFVTKFHPPTQSINGRKSIFEYIYQCGLIFARDFLEEERFVSRRNRNLVLAGLVTSTHVSSKIMTWERRGNIAGDNFAKFEESTLHKMKSFRFFCSLVDADAPVEAVHDALKNNDLDIANQLVLLGLYLPYGKSGTTWEDLAARLQFIYFAAISVANFGTYAVLPEMRKCFAHFDIPYRADNDFIFAPNAMQYGLKNDLDFEPVHLRLVEMQLNEDQIECAKEVYICSNHDSPDNFITVAEYWHARVERILPQDQRPPLPDEFHRPPPPKRIRQRAEGRPSSNRRDALRSPPRDIVHPSPLRNQSRSRSRIRSRSRSRSATQPGINVVVQRRRGRIQTAIIDTVDALRLAIVERNNLDGFLENGRRIRASTQLTAVENLVSSIVPNDEFDQLIEGVNDLDTLLRLLYQRVVVSG</sequence>
<dbReference type="WBParaSite" id="PSU_v2.g7820.t1">
    <property type="protein sequence ID" value="PSU_v2.g7820.t1"/>
    <property type="gene ID" value="PSU_v2.g7820"/>
</dbReference>
<reference evidence="3" key="1">
    <citation type="submission" date="2022-11" db="UniProtKB">
        <authorList>
            <consortium name="WormBaseParasite"/>
        </authorList>
    </citation>
    <scope>IDENTIFICATION</scope>
</reference>
<proteinExistence type="predicted"/>
<feature type="compositionally biased region" description="Basic residues" evidence="1">
    <location>
        <begin position="327"/>
        <end position="339"/>
    </location>
</feature>
<feature type="compositionally biased region" description="Basic and acidic residues" evidence="1">
    <location>
        <begin position="296"/>
        <end position="318"/>
    </location>
</feature>
<dbReference type="Proteomes" id="UP000887577">
    <property type="component" value="Unplaced"/>
</dbReference>
<name>A0A914Z7D7_9BILA</name>
<protein>
    <submittedName>
        <fullName evidence="3">Uncharacterized protein</fullName>
    </submittedName>
</protein>
<evidence type="ECO:0000313" key="3">
    <source>
        <dbReference type="WBParaSite" id="PSU_v2.g7820.t1"/>
    </source>
</evidence>